<accession>A0A955RIC4</accession>
<comment type="caution">
    <text evidence="2">The sequence shown here is derived from an EMBL/GenBank/DDBJ whole genome shotgun (WGS) entry which is preliminary data.</text>
</comment>
<evidence type="ECO:0000256" key="1">
    <source>
        <dbReference type="SAM" id="Phobius"/>
    </source>
</evidence>
<sequence>MAVSKKSTIAMFIIIVFLSLIPFVISWIDNKIIDALIDSSKGAFTQSLALFFSLGVAFRIFLQLFWSLSSY</sequence>
<gene>
    <name evidence="2" type="ORF">KC660_04790</name>
</gene>
<dbReference type="Proteomes" id="UP000782843">
    <property type="component" value="Unassembled WGS sequence"/>
</dbReference>
<evidence type="ECO:0000313" key="3">
    <source>
        <dbReference type="Proteomes" id="UP000782843"/>
    </source>
</evidence>
<organism evidence="2 3">
    <name type="scientific">Candidatus Dojkabacteria bacterium</name>
    <dbReference type="NCBI Taxonomy" id="2099670"/>
    <lineage>
        <taxon>Bacteria</taxon>
        <taxon>Candidatus Dojkabacteria</taxon>
    </lineage>
</organism>
<evidence type="ECO:0000313" key="2">
    <source>
        <dbReference type="EMBL" id="MCA9382691.1"/>
    </source>
</evidence>
<feature type="transmembrane region" description="Helical" evidence="1">
    <location>
        <begin position="48"/>
        <end position="68"/>
    </location>
</feature>
<reference evidence="2" key="1">
    <citation type="submission" date="2020-04" db="EMBL/GenBank/DDBJ databases">
        <authorList>
            <person name="Zhang T."/>
        </authorList>
    </citation>
    <scope>NUCLEOTIDE SEQUENCE</scope>
    <source>
        <strain evidence="2">HKST-UBA10</strain>
    </source>
</reference>
<reference evidence="2" key="2">
    <citation type="journal article" date="2021" name="Microbiome">
        <title>Successional dynamics and alternative stable states in a saline activated sludge microbial community over 9 years.</title>
        <authorList>
            <person name="Wang Y."/>
            <person name="Ye J."/>
            <person name="Ju F."/>
            <person name="Liu L."/>
            <person name="Boyd J.A."/>
            <person name="Deng Y."/>
            <person name="Parks D.H."/>
            <person name="Jiang X."/>
            <person name="Yin X."/>
            <person name="Woodcroft B.J."/>
            <person name="Tyson G.W."/>
            <person name="Hugenholtz P."/>
            <person name="Polz M.F."/>
            <person name="Zhang T."/>
        </authorList>
    </citation>
    <scope>NUCLEOTIDE SEQUENCE</scope>
    <source>
        <strain evidence="2">HKST-UBA10</strain>
    </source>
</reference>
<keyword evidence="1" id="KW-1133">Transmembrane helix</keyword>
<keyword evidence="1" id="KW-0472">Membrane</keyword>
<dbReference type="EMBL" id="JAGQLG010000210">
    <property type="protein sequence ID" value="MCA9382691.1"/>
    <property type="molecule type" value="Genomic_DNA"/>
</dbReference>
<name>A0A955RIC4_9BACT</name>
<keyword evidence="1" id="KW-0812">Transmembrane</keyword>
<feature type="transmembrane region" description="Helical" evidence="1">
    <location>
        <begin position="9"/>
        <end position="28"/>
    </location>
</feature>
<feature type="non-terminal residue" evidence="2">
    <location>
        <position position="71"/>
    </location>
</feature>
<protein>
    <submittedName>
        <fullName evidence="2">Uncharacterized protein</fullName>
    </submittedName>
</protein>
<dbReference type="AlphaFoldDB" id="A0A955RIC4"/>
<proteinExistence type="predicted"/>